<dbReference type="InterPro" id="IPR049874">
    <property type="entry name" value="ROK_cs"/>
</dbReference>
<evidence type="ECO:0000313" key="2">
    <source>
        <dbReference type="EMBL" id="MFC4693396.1"/>
    </source>
</evidence>
<dbReference type="SUPFAM" id="SSF53067">
    <property type="entry name" value="Actin-like ATPase domain"/>
    <property type="match status" value="1"/>
</dbReference>
<dbReference type="Pfam" id="PF00480">
    <property type="entry name" value="ROK"/>
    <property type="match status" value="1"/>
</dbReference>
<keyword evidence="3" id="KW-1185">Reference proteome</keyword>
<proteinExistence type="inferred from homology"/>
<dbReference type="RefSeq" id="WP_387988115.1">
    <property type="nucleotide sequence ID" value="NZ_JBHSGR010000007.1"/>
</dbReference>
<accession>A0ABV9LHX4</accession>
<organism evidence="2 3">
    <name type="scientific">Geodermatophilus arenarius</name>
    <dbReference type="NCBI Taxonomy" id="1137990"/>
    <lineage>
        <taxon>Bacteria</taxon>
        <taxon>Bacillati</taxon>
        <taxon>Actinomycetota</taxon>
        <taxon>Actinomycetes</taxon>
        <taxon>Geodermatophilales</taxon>
        <taxon>Geodermatophilaceae</taxon>
        <taxon>Geodermatophilus</taxon>
    </lineage>
</organism>
<dbReference type="InterPro" id="IPR043129">
    <property type="entry name" value="ATPase_NBD"/>
</dbReference>
<evidence type="ECO:0000256" key="1">
    <source>
        <dbReference type="ARBA" id="ARBA00006479"/>
    </source>
</evidence>
<protein>
    <submittedName>
        <fullName evidence="2">ROK family protein</fullName>
    </submittedName>
</protein>
<evidence type="ECO:0000313" key="3">
    <source>
        <dbReference type="Proteomes" id="UP001596025"/>
    </source>
</evidence>
<dbReference type="PANTHER" id="PTHR18964">
    <property type="entry name" value="ROK (REPRESSOR, ORF, KINASE) FAMILY"/>
    <property type="match status" value="1"/>
</dbReference>
<dbReference type="PROSITE" id="PS01125">
    <property type="entry name" value="ROK"/>
    <property type="match status" value="1"/>
</dbReference>
<dbReference type="EMBL" id="JBHSGR010000007">
    <property type="protein sequence ID" value="MFC4693396.1"/>
    <property type="molecule type" value="Genomic_DNA"/>
</dbReference>
<comment type="caution">
    <text evidence="2">The sequence shown here is derived from an EMBL/GenBank/DDBJ whole genome shotgun (WGS) entry which is preliminary data.</text>
</comment>
<name>A0ABV9LHX4_9ACTN</name>
<dbReference type="PANTHER" id="PTHR18964:SF173">
    <property type="entry name" value="GLUCOKINASE"/>
    <property type="match status" value="1"/>
</dbReference>
<dbReference type="InterPro" id="IPR000600">
    <property type="entry name" value="ROK"/>
</dbReference>
<dbReference type="Gene3D" id="3.30.420.40">
    <property type="match status" value="2"/>
</dbReference>
<reference evidence="3" key="1">
    <citation type="journal article" date="2019" name="Int. J. Syst. Evol. Microbiol.">
        <title>The Global Catalogue of Microorganisms (GCM) 10K type strain sequencing project: providing services to taxonomists for standard genome sequencing and annotation.</title>
        <authorList>
            <consortium name="The Broad Institute Genomics Platform"/>
            <consortium name="The Broad Institute Genome Sequencing Center for Infectious Disease"/>
            <person name="Wu L."/>
            <person name="Ma J."/>
        </authorList>
    </citation>
    <scope>NUCLEOTIDE SEQUENCE [LARGE SCALE GENOMIC DNA]</scope>
    <source>
        <strain evidence="3">CCUG 62763</strain>
    </source>
</reference>
<gene>
    <name evidence="2" type="ORF">ACFO3M_08365</name>
</gene>
<dbReference type="Proteomes" id="UP001596025">
    <property type="component" value="Unassembled WGS sequence"/>
</dbReference>
<sequence>MTRPPSARDVLVLAQIVDLVRTGVAVTRPELEAVTGLGRTVVNDRLREGVDLGVLAEVDPLATGSRGRPSRAVRLRTEAGLVLSASLGAVSLHAAVSDLAGTGLAHRFERIDVRDGPERVLSRVEALFGDLLAAVPQRPVWGVAVGLPGPVDVATGRVIAPPMMPGWDGADVRTRFGVRYDAPVWVDNEVNLMALGEWERGTPRERRDLLFVKVATGIGSALVTGGRLHRGDSGAAGDIGHVRVTDDPSAVCRCGKTGCLEAVAGGWALVRRLTGEARAGRSPVLAECLARTGRITGEDIGAATAAGDEAARAAVARAGRVTGTAVAGIVNFANPGTLVLGGGVLRSGPQFFAEFERAVYDGAIELAARALTVRTSSLDPREGTTGGALLVVDALFRPSVMPLWLGAGSPRTAAPRLQAAT</sequence>
<comment type="similarity">
    <text evidence="1">Belongs to the ROK (NagC/XylR) family.</text>
</comment>